<evidence type="ECO:0000256" key="1">
    <source>
        <dbReference type="PROSITE-ProRule" id="PRU00042"/>
    </source>
</evidence>
<accession>A0A7M7MGX6</accession>
<dbReference type="Gene3D" id="3.30.160.60">
    <property type="entry name" value="Classic Zinc Finger"/>
    <property type="match status" value="1"/>
</dbReference>
<dbReference type="Proteomes" id="UP000594260">
    <property type="component" value="Unplaced"/>
</dbReference>
<dbReference type="EnsemblMetazoa" id="XM_022805438">
    <property type="protein sequence ID" value="XP_022661173"/>
    <property type="gene ID" value="LOC111250342"/>
</dbReference>
<dbReference type="GO" id="GO:0008270">
    <property type="term" value="F:zinc ion binding"/>
    <property type="evidence" value="ECO:0007669"/>
    <property type="project" value="UniProtKB-KW"/>
</dbReference>
<dbReference type="GeneID" id="111250342"/>
<keyword evidence="1" id="KW-0479">Metal-binding</keyword>
<evidence type="ECO:0000313" key="3">
    <source>
        <dbReference type="EnsemblMetazoa" id="XP_022661173"/>
    </source>
</evidence>
<evidence type="ECO:0000313" key="4">
    <source>
        <dbReference type="Proteomes" id="UP000594260"/>
    </source>
</evidence>
<dbReference type="InterPro" id="IPR013087">
    <property type="entry name" value="Znf_C2H2_type"/>
</dbReference>
<dbReference type="PANTHER" id="PTHR33936:SF24">
    <property type="entry name" value="C2H2-TYPE DOMAIN-CONTAINING PROTEIN"/>
    <property type="match status" value="1"/>
</dbReference>
<name>A0A7M7MGX6_VARDE</name>
<dbReference type="SUPFAM" id="SSF57667">
    <property type="entry name" value="beta-beta-alpha zinc fingers"/>
    <property type="match status" value="1"/>
</dbReference>
<dbReference type="AlphaFoldDB" id="A0A7M7MGX6"/>
<dbReference type="PROSITE" id="PS00028">
    <property type="entry name" value="ZINC_FINGER_C2H2_1"/>
    <property type="match status" value="2"/>
</dbReference>
<keyword evidence="1" id="KW-0863">Zinc-finger</keyword>
<organism evidence="3 4">
    <name type="scientific">Varroa destructor</name>
    <name type="common">Honeybee mite</name>
    <dbReference type="NCBI Taxonomy" id="109461"/>
    <lineage>
        <taxon>Eukaryota</taxon>
        <taxon>Metazoa</taxon>
        <taxon>Ecdysozoa</taxon>
        <taxon>Arthropoda</taxon>
        <taxon>Chelicerata</taxon>
        <taxon>Arachnida</taxon>
        <taxon>Acari</taxon>
        <taxon>Parasitiformes</taxon>
        <taxon>Mesostigmata</taxon>
        <taxon>Gamasina</taxon>
        <taxon>Dermanyssoidea</taxon>
        <taxon>Varroidae</taxon>
        <taxon>Varroa</taxon>
    </lineage>
</organism>
<dbReference type="SMART" id="SM00355">
    <property type="entry name" value="ZnF_C2H2"/>
    <property type="match status" value="2"/>
</dbReference>
<dbReference type="InterPro" id="IPR036236">
    <property type="entry name" value="Znf_C2H2_sf"/>
</dbReference>
<proteinExistence type="predicted"/>
<evidence type="ECO:0000259" key="2">
    <source>
        <dbReference type="PROSITE" id="PS50157"/>
    </source>
</evidence>
<feature type="domain" description="C2H2-type" evidence="2">
    <location>
        <begin position="95"/>
        <end position="118"/>
    </location>
</feature>
<reference evidence="3" key="1">
    <citation type="submission" date="2021-01" db="UniProtKB">
        <authorList>
            <consortium name="EnsemblMetazoa"/>
        </authorList>
    </citation>
    <scope>IDENTIFICATION</scope>
</reference>
<keyword evidence="4" id="KW-1185">Reference proteome</keyword>
<dbReference type="PANTHER" id="PTHR33936">
    <property type="entry name" value="PROTEIN CBG17840"/>
    <property type="match status" value="1"/>
</dbReference>
<dbReference type="InterPro" id="IPR052797">
    <property type="entry name" value="RegFact_GeneExpr_CellDeath"/>
</dbReference>
<keyword evidence="1" id="KW-0862">Zinc</keyword>
<protein>
    <recommendedName>
        <fullName evidence="2">C2H2-type domain-containing protein</fullName>
    </recommendedName>
</protein>
<dbReference type="PROSITE" id="PS50157">
    <property type="entry name" value="ZINC_FINGER_C2H2_2"/>
    <property type="match status" value="1"/>
</dbReference>
<sequence>MTSLSSALFVSRNGIITEGVTILCELLPRTQKRNLRVSYLCVSSCVSKSSANLSIDMDEPAVYVVLCKESVEDYQAPDQTAAGVTVPLSNECSVFSCPTCGQQFAKRPYLVRHIKTTHNLLVTPVKPKGDLIGKCPFCLRHFPKRIDLLFHLAKDHEQEEVVIFNMSFDDSKSFSRWFEEVKMTYQTSFASHSAKVLRDGTRTKMYNCNRDGQANGRKTRKVFTRATSDYCTAHLFVRESPSGKISVLGSPTHLNHEVNASLVTKPNLPITCTAMGYRRILDETKSATDQTAKFAEELRVLTEKMNNFLHMKPQAEDTPQRIHGLLVKMQNLVNSVIML</sequence>
<dbReference type="RefSeq" id="XP_022661173.1">
    <property type="nucleotide sequence ID" value="XM_022805438.1"/>
</dbReference>